<dbReference type="PROSITE" id="PS50949">
    <property type="entry name" value="HTH_GNTR"/>
    <property type="match status" value="1"/>
</dbReference>
<dbReference type="PANTHER" id="PTHR43537">
    <property type="entry name" value="TRANSCRIPTIONAL REGULATOR, GNTR FAMILY"/>
    <property type="match status" value="1"/>
</dbReference>
<reference evidence="5" key="1">
    <citation type="journal article" date="2011" name="Environ. Microbiol.">
        <title>Time-series analyses of Monterey Bay coastal microbial picoplankton using a 'genome proxy' microarray.</title>
        <authorList>
            <person name="Rich V.I."/>
            <person name="Pham V.D."/>
            <person name="Eppley J."/>
            <person name="Shi Y."/>
            <person name="DeLong E.F."/>
        </authorList>
    </citation>
    <scope>NUCLEOTIDE SEQUENCE</scope>
</reference>
<feature type="domain" description="HTH gntR-type" evidence="4">
    <location>
        <begin position="17"/>
        <end position="84"/>
    </location>
</feature>
<dbReference type="CDD" id="cd07377">
    <property type="entry name" value="WHTH_GntR"/>
    <property type="match status" value="1"/>
</dbReference>
<dbReference type="PRINTS" id="PR00035">
    <property type="entry name" value="HTHGNTR"/>
</dbReference>
<accession>E0Y1J6</accession>
<dbReference type="Gene3D" id="1.20.120.530">
    <property type="entry name" value="GntR ligand-binding domain-like"/>
    <property type="match status" value="1"/>
</dbReference>
<dbReference type="GO" id="GO:0003677">
    <property type="term" value="F:DNA binding"/>
    <property type="evidence" value="ECO:0007669"/>
    <property type="project" value="UniProtKB-KW"/>
</dbReference>
<dbReference type="SUPFAM" id="SSF48008">
    <property type="entry name" value="GntR ligand-binding domain-like"/>
    <property type="match status" value="1"/>
</dbReference>
<dbReference type="SUPFAM" id="SSF46785">
    <property type="entry name" value="Winged helix' DNA-binding domain"/>
    <property type="match status" value="1"/>
</dbReference>
<dbReference type="SMART" id="SM00345">
    <property type="entry name" value="HTH_GNTR"/>
    <property type="match status" value="1"/>
</dbReference>
<dbReference type="SMART" id="SM00895">
    <property type="entry name" value="FCD"/>
    <property type="match status" value="1"/>
</dbReference>
<dbReference type="Pfam" id="PF00392">
    <property type="entry name" value="GntR"/>
    <property type="match status" value="1"/>
</dbReference>
<dbReference type="EMBL" id="GU474942">
    <property type="protein sequence ID" value="ADI20537.1"/>
    <property type="molecule type" value="Genomic_DNA"/>
</dbReference>
<proteinExistence type="predicted"/>
<keyword evidence="1" id="KW-0805">Transcription regulation</keyword>
<dbReference type="InterPro" id="IPR036388">
    <property type="entry name" value="WH-like_DNA-bd_sf"/>
</dbReference>
<dbReference type="GO" id="GO:0003700">
    <property type="term" value="F:DNA-binding transcription factor activity"/>
    <property type="evidence" value="ECO:0007669"/>
    <property type="project" value="InterPro"/>
</dbReference>
<evidence type="ECO:0000256" key="2">
    <source>
        <dbReference type="ARBA" id="ARBA00023125"/>
    </source>
</evidence>
<organism evidence="5">
    <name type="scientific">uncultured alpha proteobacterium EB080_L58F04</name>
    <dbReference type="NCBI Taxonomy" id="710798"/>
    <lineage>
        <taxon>Bacteria</taxon>
        <taxon>Pseudomonadati</taxon>
        <taxon>Pseudomonadota</taxon>
        <taxon>Alphaproteobacteria</taxon>
        <taxon>environmental samples</taxon>
    </lineage>
</organism>
<sequence>MAKSETKKLKTIEPSLGSLTQRTYSTLRDAIINLQFKPGELIRKSELCASLGVSRSPISEAISRLAQEGLVEVFPQAGTYVARFSMDEIREGAFIREALELAAIERLGRQISQEQIVLLRRNIRIQEAFVADEDFQGFYGLDREFHQMLLAFTGFKKLTWFAETAWVNVDRARQLVLPVPGRVAETLAEHQAIFQALQRRNPAAARAAMQAHLGRLMSFLTPLEKEHPEFFLE</sequence>
<evidence type="ECO:0000256" key="1">
    <source>
        <dbReference type="ARBA" id="ARBA00023015"/>
    </source>
</evidence>
<dbReference type="Pfam" id="PF07729">
    <property type="entry name" value="FCD"/>
    <property type="match status" value="1"/>
</dbReference>
<protein>
    <submittedName>
        <fullName evidence="5">Transcriptional regulators</fullName>
    </submittedName>
</protein>
<evidence type="ECO:0000259" key="4">
    <source>
        <dbReference type="PROSITE" id="PS50949"/>
    </source>
</evidence>
<name>E0Y1J6_9PROT</name>
<dbReference type="InterPro" id="IPR036390">
    <property type="entry name" value="WH_DNA-bd_sf"/>
</dbReference>
<dbReference type="InterPro" id="IPR008920">
    <property type="entry name" value="TF_FadR/GntR_C"/>
</dbReference>
<dbReference type="Gene3D" id="1.10.10.10">
    <property type="entry name" value="Winged helix-like DNA-binding domain superfamily/Winged helix DNA-binding domain"/>
    <property type="match status" value="1"/>
</dbReference>
<evidence type="ECO:0000313" key="5">
    <source>
        <dbReference type="EMBL" id="ADI20537.1"/>
    </source>
</evidence>
<evidence type="ECO:0000256" key="3">
    <source>
        <dbReference type="ARBA" id="ARBA00023163"/>
    </source>
</evidence>
<keyword evidence="2" id="KW-0238">DNA-binding</keyword>
<keyword evidence="3" id="KW-0804">Transcription</keyword>
<dbReference type="InterPro" id="IPR011711">
    <property type="entry name" value="GntR_C"/>
</dbReference>
<dbReference type="InterPro" id="IPR000524">
    <property type="entry name" value="Tscrpt_reg_HTH_GntR"/>
</dbReference>
<dbReference type="AlphaFoldDB" id="E0Y1J6"/>
<dbReference type="PANTHER" id="PTHR43537:SF5">
    <property type="entry name" value="UXU OPERON TRANSCRIPTIONAL REGULATOR"/>
    <property type="match status" value="1"/>
</dbReference>